<dbReference type="PROSITE" id="PS00139">
    <property type="entry name" value="THIOL_PROTEASE_CYS"/>
    <property type="match status" value="1"/>
</dbReference>
<dbReference type="GO" id="GO:0008234">
    <property type="term" value="F:cysteine-type peptidase activity"/>
    <property type="evidence" value="ECO:0007669"/>
    <property type="project" value="InterPro"/>
</dbReference>
<reference evidence="6" key="1">
    <citation type="submission" date="2021-01" db="EMBL/GenBank/DDBJ databases">
        <authorList>
            <person name="Corre E."/>
            <person name="Pelletier E."/>
            <person name="Niang G."/>
            <person name="Scheremetjew M."/>
            <person name="Finn R."/>
            <person name="Kale V."/>
            <person name="Holt S."/>
            <person name="Cochrane G."/>
            <person name="Meng A."/>
            <person name="Brown T."/>
            <person name="Cohen L."/>
        </authorList>
    </citation>
    <scope>NUCLEOTIDE SEQUENCE</scope>
    <source>
        <strain evidence="6">FSP1.4</strain>
    </source>
</reference>
<comment type="similarity">
    <text evidence="1">Belongs to the peptidase C1 family.</text>
</comment>
<dbReference type="GO" id="GO:0006508">
    <property type="term" value="P:proteolysis"/>
    <property type="evidence" value="ECO:0007669"/>
    <property type="project" value="InterPro"/>
</dbReference>
<dbReference type="InterPro" id="IPR025661">
    <property type="entry name" value="Pept_asp_AS"/>
</dbReference>
<evidence type="ECO:0000256" key="2">
    <source>
        <dbReference type="ARBA" id="ARBA00023145"/>
    </source>
</evidence>
<dbReference type="InterPro" id="IPR013128">
    <property type="entry name" value="Peptidase_C1A"/>
</dbReference>
<evidence type="ECO:0000259" key="4">
    <source>
        <dbReference type="SMART" id="SM00645"/>
    </source>
</evidence>
<dbReference type="PANTHER" id="PTHR12411">
    <property type="entry name" value="CYSTEINE PROTEASE FAMILY C1-RELATED"/>
    <property type="match status" value="1"/>
</dbReference>
<dbReference type="PROSITE" id="PS00640">
    <property type="entry name" value="THIOL_PROTEASE_ASN"/>
    <property type="match status" value="1"/>
</dbReference>
<keyword evidence="2" id="KW-0865">Zymogen</keyword>
<dbReference type="SUPFAM" id="SSF54001">
    <property type="entry name" value="Cysteine proteinases"/>
    <property type="match status" value="1"/>
</dbReference>
<feature type="domain" description="Peptidase C1A papain C-terminal" evidence="4">
    <location>
        <begin position="85"/>
        <end position="301"/>
    </location>
</feature>
<dbReference type="CDD" id="cd02248">
    <property type="entry name" value="Peptidase_C1A"/>
    <property type="match status" value="1"/>
</dbReference>
<organism evidence="6">
    <name type="scientific">Euplotes harpa</name>
    <dbReference type="NCBI Taxonomy" id="151035"/>
    <lineage>
        <taxon>Eukaryota</taxon>
        <taxon>Sar</taxon>
        <taxon>Alveolata</taxon>
        <taxon>Ciliophora</taxon>
        <taxon>Intramacronucleata</taxon>
        <taxon>Spirotrichea</taxon>
        <taxon>Hypotrichia</taxon>
        <taxon>Euplotida</taxon>
        <taxon>Euplotidae</taxon>
        <taxon>Euplotes</taxon>
    </lineage>
</organism>
<feature type="domain" description="Cathepsin propeptide inhibitor" evidence="5">
    <location>
        <begin position="2"/>
        <end position="59"/>
    </location>
</feature>
<evidence type="ECO:0000313" key="6">
    <source>
        <dbReference type="EMBL" id="CAE0346898.1"/>
    </source>
</evidence>
<protein>
    <submittedName>
        <fullName evidence="6">Uncharacterized protein</fullName>
    </submittedName>
</protein>
<name>A0A7S3J697_9SPIT</name>
<dbReference type="Pfam" id="PF08246">
    <property type="entry name" value="Inhibitor_I29"/>
    <property type="match status" value="1"/>
</dbReference>
<dbReference type="SMART" id="SM00645">
    <property type="entry name" value="Pept_C1"/>
    <property type="match status" value="1"/>
</dbReference>
<dbReference type="EMBL" id="HBII01013703">
    <property type="protein sequence ID" value="CAE0346898.1"/>
    <property type="molecule type" value="Transcribed_RNA"/>
</dbReference>
<dbReference type="PROSITE" id="PS00639">
    <property type="entry name" value="THIOL_PROTEASE_HIS"/>
    <property type="match status" value="1"/>
</dbReference>
<dbReference type="Pfam" id="PF00112">
    <property type="entry name" value="Peptidase_C1"/>
    <property type="match status" value="1"/>
</dbReference>
<gene>
    <name evidence="6" type="ORF">EHAR0213_LOCUS5808</name>
</gene>
<accession>A0A7S3J697</accession>
<dbReference type="InterPro" id="IPR038765">
    <property type="entry name" value="Papain-like_cys_pep_sf"/>
</dbReference>
<proteinExistence type="inferred from homology"/>
<dbReference type="InterPro" id="IPR039417">
    <property type="entry name" value="Peptidase_C1A_papain-like"/>
</dbReference>
<dbReference type="InterPro" id="IPR013201">
    <property type="entry name" value="Prot_inhib_I29"/>
</dbReference>
<dbReference type="PRINTS" id="PR00705">
    <property type="entry name" value="PAPAIN"/>
</dbReference>
<dbReference type="FunFam" id="3.90.70.10:FF:000039">
    <property type="entry name" value="Cysteine proteinase 2, putative"/>
    <property type="match status" value="1"/>
</dbReference>
<sequence>MYQEFLVKEKGKTFNVNHDMERFAIFKANVEKIISHNADPESTFTMGINHLTDLTAKEAKEYYHIMADQKCAATASPRNSYLKASPSSWNWVDQGIVSPVKNQGECGSCWTFSTTGAMESHYKLATGHEVLLSEQELVDCPDEKKYDCHKCEGGLPSYAFNFIRDFGLEEENDYPYRAKNATCHYDRSKAKVTTSGPFNITAGDEQQLKDELYNHGPVSVAFEVVDDFMNYHSGVYSSKHCKNSPDDVNHAVLAVGYGTEKGVDYWLVKNSWSENWGDKGYFKIKRGVNMCGIAVCNSYPLDVRSL</sequence>
<dbReference type="AlphaFoldDB" id="A0A7S3J697"/>
<evidence type="ECO:0000256" key="1">
    <source>
        <dbReference type="ARBA" id="ARBA00008455"/>
    </source>
</evidence>
<dbReference type="Gene3D" id="3.90.70.10">
    <property type="entry name" value="Cysteine proteinases"/>
    <property type="match status" value="1"/>
</dbReference>
<dbReference type="InterPro" id="IPR025660">
    <property type="entry name" value="Pept_his_AS"/>
</dbReference>
<dbReference type="InterPro" id="IPR000668">
    <property type="entry name" value="Peptidase_C1A_C"/>
</dbReference>
<dbReference type="InterPro" id="IPR000169">
    <property type="entry name" value="Pept_cys_AS"/>
</dbReference>
<dbReference type="SMART" id="SM00848">
    <property type="entry name" value="Inhibitor_I29"/>
    <property type="match status" value="1"/>
</dbReference>
<keyword evidence="3" id="KW-1015">Disulfide bond</keyword>
<evidence type="ECO:0000256" key="3">
    <source>
        <dbReference type="ARBA" id="ARBA00023157"/>
    </source>
</evidence>
<evidence type="ECO:0000259" key="5">
    <source>
        <dbReference type="SMART" id="SM00848"/>
    </source>
</evidence>